<dbReference type="InterPro" id="IPR038063">
    <property type="entry name" value="Transpep_catalytic_dom"/>
</dbReference>
<dbReference type="Pfam" id="PF17964">
    <property type="entry name" value="Big_10"/>
    <property type="match status" value="1"/>
</dbReference>
<dbReference type="PANTHER" id="PTHR30582:SF2">
    <property type="entry name" value="L,D-TRANSPEPTIDASE YCIB-RELATED"/>
    <property type="match status" value="1"/>
</dbReference>
<protein>
    <recommendedName>
        <fullName evidence="15">L,D-TPase catalytic domain-containing protein</fullName>
    </recommendedName>
</protein>
<keyword evidence="5 13" id="KW-0133">Cell shape</keyword>
<dbReference type="GO" id="GO:0008360">
    <property type="term" value="P:regulation of cell shape"/>
    <property type="evidence" value="ECO:0007669"/>
    <property type="project" value="UniProtKB-UniRule"/>
</dbReference>
<organism evidence="16 17">
    <name type="scientific">Actinomadura harenae</name>
    <dbReference type="NCBI Taxonomy" id="2483351"/>
    <lineage>
        <taxon>Bacteria</taxon>
        <taxon>Bacillati</taxon>
        <taxon>Actinomycetota</taxon>
        <taxon>Actinomycetes</taxon>
        <taxon>Streptosporangiales</taxon>
        <taxon>Thermomonosporaceae</taxon>
        <taxon>Actinomadura</taxon>
    </lineage>
</organism>
<comment type="pathway">
    <text evidence="12">Glycan biosynthesis.</text>
</comment>
<gene>
    <name evidence="16" type="ORF">EBO15_37505</name>
</gene>
<dbReference type="InterPro" id="IPR005490">
    <property type="entry name" value="LD_TPept_cat_dom"/>
</dbReference>
<dbReference type="GO" id="GO:0005576">
    <property type="term" value="C:extracellular region"/>
    <property type="evidence" value="ECO:0007669"/>
    <property type="project" value="TreeGrafter"/>
</dbReference>
<keyword evidence="11 13" id="KW-0961">Cell wall biogenesis/degradation</keyword>
<dbReference type="Proteomes" id="UP000282674">
    <property type="component" value="Unassembled WGS sequence"/>
</dbReference>
<dbReference type="GO" id="GO:0071972">
    <property type="term" value="F:peptidoglycan L,D-transpeptidase activity"/>
    <property type="evidence" value="ECO:0007669"/>
    <property type="project" value="TreeGrafter"/>
</dbReference>
<evidence type="ECO:0000256" key="8">
    <source>
        <dbReference type="ARBA" id="ARBA00023139"/>
    </source>
</evidence>
<dbReference type="CDD" id="cd13432">
    <property type="entry name" value="LDT_IgD_like_2"/>
    <property type="match status" value="1"/>
</dbReference>
<dbReference type="Gene3D" id="2.60.40.3780">
    <property type="match status" value="1"/>
</dbReference>
<dbReference type="InterPro" id="IPR041280">
    <property type="entry name" value="Big_10"/>
</dbReference>
<keyword evidence="9" id="KW-0449">Lipoprotein</keyword>
<evidence type="ECO:0000256" key="1">
    <source>
        <dbReference type="ARBA" id="ARBA00004752"/>
    </source>
</evidence>
<dbReference type="OrthoDB" id="5242354at2"/>
<evidence type="ECO:0000259" key="15">
    <source>
        <dbReference type="PROSITE" id="PS52029"/>
    </source>
</evidence>
<dbReference type="UniPathway" id="UPA00219"/>
<evidence type="ECO:0000256" key="11">
    <source>
        <dbReference type="ARBA" id="ARBA00023316"/>
    </source>
</evidence>
<dbReference type="GO" id="GO:0071555">
    <property type="term" value="P:cell wall organization"/>
    <property type="evidence" value="ECO:0007669"/>
    <property type="project" value="UniProtKB-UniRule"/>
</dbReference>
<evidence type="ECO:0000313" key="16">
    <source>
        <dbReference type="EMBL" id="RMI36842.1"/>
    </source>
</evidence>
<keyword evidence="3" id="KW-0808">Transferase</keyword>
<dbReference type="AlphaFoldDB" id="A0A3M2LH76"/>
<dbReference type="Pfam" id="PF03734">
    <property type="entry name" value="YkuD"/>
    <property type="match status" value="1"/>
</dbReference>
<feature type="compositionally biased region" description="Low complexity" evidence="14">
    <location>
        <begin position="439"/>
        <end position="470"/>
    </location>
</feature>
<name>A0A3M2LH76_9ACTN</name>
<keyword evidence="4" id="KW-0732">Signal</keyword>
<keyword evidence="7" id="KW-0472">Membrane</keyword>
<comment type="caution">
    <text evidence="16">The sequence shown here is derived from an EMBL/GenBank/DDBJ whole genome shotgun (WGS) entry which is preliminary data.</text>
</comment>
<accession>A0A3M2LH76</accession>
<reference evidence="16 17" key="1">
    <citation type="submission" date="2018-10" db="EMBL/GenBank/DDBJ databases">
        <title>Isolation from soil.</title>
        <authorList>
            <person name="Hu J."/>
        </authorList>
    </citation>
    <scope>NUCLEOTIDE SEQUENCE [LARGE SCALE GENOMIC DNA]</scope>
    <source>
        <strain evidence="16 17">NEAU-Ht49</strain>
    </source>
</reference>
<evidence type="ECO:0000256" key="4">
    <source>
        <dbReference type="ARBA" id="ARBA00022729"/>
    </source>
</evidence>
<dbReference type="GO" id="GO:0016746">
    <property type="term" value="F:acyltransferase activity"/>
    <property type="evidence" value="ECO:0007669"/>
    <property type="project" value="UniProtKB-KW"/>
</dbReference>
<evidence type="ECO:0000256" key="12">
    <source>
        <dbReference type="ARBA" id="ARBA00060592"/>
    </source>
</evidence>
<comment type="pathway">
    <text evidence="1 13">Cell wall biogenesis; peptidoglycan biosynthesis.</text>
</comment>
<dbReference type="SUPFAM" id="SSF141523">
    <property type="entry name" value="L,D-transpeptidase catalytic domain-like"/>
    <property type="match status" value="1"/>
</dbReference>
<proteinExistence type="predicted"/>
<sequence length="470" mass="49701">MGVVSGYDTLWTRSYTDSDIAGVAVRVGRLVHTARRRRATLELVGGTVACAALTVGGLAGCSGGQTDLTANAVHLDVSPANGGDGLRPDSVIQVAADRGTVENVTVTHKGAPVEGDLSADRTRWKARWTLDPGTSYTVTATGLGVDGRTHTVTSDFNTAKVKKTLDAALDAPYNKEVVGVGIPIVLRFQQGIADRAAVERSLEVKSAKPVEGAWHWFDDQTVVFRTKEYWPAHTKVSFRAHLSGVRAGKGLWGSKDVKADFRIGDSHISKASAVTHMMSVRRNGRLVRTIPVSMGRGGVEKYTTTNGLHLTMEKDDPVIMDSATTGCGPGCPGYYRETVYAAVRISNSGEYVHSAPWSVGDQGNSNVSHGCVNASPENARWFYNLSYRGDPVRIVGTSRELEPDNGWGFWQESWKKWVQGSALKQSVTAGPQGNAPVRPDGSGAADASGSAPAPSASPGAAPSGASAVPT</sequence>
<dbReference type="PROSITE" id="PS52029">
    <property type="entry name" value="LD_TPASE"/>
    <property type="match status" value="1"/>
</dbReference>
<feature type="active site" description="Nucleophile" evidence="13">
    <location>
        <position position="371"/>
    </location>
</feature>
<feature type="active site" description="Proton donor/acceptor" evidence="13">
    <location>
        <position position="353"/>
    </location>
</feature>
<keyword evidence="10" id="KW-0012">Acyltransferase</keyword>
<dbReference type="GO" id="GO:0018104">
    <property type="term" value="P:peptidoglycan-protein cross-linking"/>
    <property type="evidence" value="ECO:0007669"/>
    <property type="project" value="TreeGrafter"/>
</dbReference>
<evidence type="ECO:0000256" key="10">
    <source>
        <dbReference type="ARBA" id="ARBA00023315"/>
    </source>
</evidence>
<dbReference type="FunFam" id="2.40.440.10:FF:000005">
    <property type="entry name" value="L,D-transpeptidase 2"/>
    <property type="match status" value="1"/>
</dbReference>
<evidence type="ECO:0000256" key="2">
    <source>
        <dbReference type="ARBA" id="ARBA00022475"/>
    </source>
</evidence>
<evidence type="ECO:0000256" key="3">
    <source>
        <dbReference type="ARBA" id="ARBA00022679"/>
    </source>
</evidence>
<dbReference type="Gene3D" id="2.60.40.3710">
    <property type="match status" value="1"/>
</dbReference>
<keyword evidence="8" id="KW-0564">Palmitate</keyword>
<feature type="non-terminal residue" evidence="16">
    <location>
        <position position="470"/>
    </location>
</feature>
<evidence type="ECO:0000256" key="5">
    <source>
        <dbReference type="ARBA" id="ARBA00022960"/>
    </source>
</evidence>
<evidence type="ECO:0000256" key="13">
    <source>
        <dbReference type="PROSITE-ProRule" id="PRU01373"/>
    </source>
</evidence>
<feature type="region of interest" description="Disordered" evidence="14">
    <location>
        <begin position="425"/>
        <end position="470"/>
    </location>
</feature>
<keyword evidence="2" id="KW-1003">Cell membrane</keyword>
<feature type="domain" description="L,D-TPase catalytic" evidence="15">
    <location>
        <begin position="267"/>
        <end position="395"/>
    </location>
</feature>
<evidence type="ECO:0000256" key="7">
    <source>
        <dbReference type="ARBA" id="ARBA00023136"/>
    </source>
</evidence>
<dbReference type="PANTHER" id="PTHR30582">
    <property type="entry name" value="L,D-TRANSPEPTIDASE"/>
    <property type="match status" value="1"/>
</dbReference>
<evidence type="ECO:0000256" key="14">
    <source>
        <dbReference type="SAM" id="MobiDB-lite"/>
    </source>
</evidence>
<dbReference type="Gene3D" id="2.40.440.10">
    <property type="entry name" value="L,D-transpeptidase catalytic domain-like"/>
    <property type="match status" value="1"/>
</dbReference>
<evidence type="ECO:0000256" key="6">
    <source>
        <dbReference type="ARBA" id="ARBA00022984"/>
    </source>
</evidence>
<evidence type="ECO:0000256" key="9">
    <source>
        <dbReference type="ARBA" id="ARBA00023288"/>
    </source>
</evidence>
<dbReference type="CDD" id="cd16913">
    <property type="entry name" value="YkuD_like"/>
    <property type="match status" value="1"/>
</dbReference>
<dbReference type="InterPro" id="IPR050979">
    <property type="entry name" value="LD-transpeptidase"/>
</dbReference>
<dbReference type="EMBL" id="RFFG01000124">
    <property type="protein sequence ID" value="RMI36842.1"/>
    <property type="molecule type" value="Genomic_DNA"/>
</dbReference>
<evidence type="ECO:0000313" key="17">
    <source>
        <dbReference type="Proteomes" id="UP000282674"/>
    </source>
</evidence>
<keyword evidence="6 13" id="KW-0573">Peptidoglycan synthesis</keyword>
<keyword evidence="17" id="KW-1185">Reference proteome</keyword>